<comment type="subcellular location">
    <subcellularLocation>
        <location evidence="1">Mitochondrion</location>
    </subcellularLocation>
</comment>
<keyword evidence="4" id="KW-0496">Mitochondrion</keyword>
<dbReference type="GO" id="GO:0005763">
    <property type="term" value="C:mitochondrial small ribosomal subunit"/>
    <property type="evidence" value="ECO:0007669"/>
    <property type="project" value="UniProtKB-ARBA"/>
</dbReference>
<dbReference type="WBParaSite" id="TMUE_3000014743.1">
    <property type="protein sequence ID" value="TMUE_3000014743.1"/>
    <property type="gene ID" value="WBGene00290506"/>
</dbReference>
<keyword evidence="9" id="KW-1185">Reference proteome</keyword>
<comment type="function">
    <text evidence="6">Required for mitoribosome formation and stability, and mitochondrial translation.</text>
</comment>
<evidence type="ECO:0000256" key="7">
    <source>
        <dbReference type="ARBA" id="ARBA00071390"/>
    </source>
</evidence>
<sequence length="264" mass="29728">MGLSLWKRIGLNLWSIRGRPYHSPVSRLGTQDESAVAHKVAAGEAQEVQNSRWSASLLEKDFFKLDGILSIQEMFDARVHFGHKIGTLDDRMKVFLYGHRLGVCIFDLDQTRFHLLQALNFVAHIAYRNGVILFVTQDRATMHMVEAAARVVGEYSHCRQWQQGSLTDSNVKFGCQIRLPDLIIMTNTLTSLFEPHAAITEAAKMAIPIVGVVDSNCNPNLITYPIPGNDDSPVTISFYLKLFKEAIRRGKAKREEEEGENNLS</sequence>
<comment type="similarity">
    <text evidence="2">Belongs to the universal ribosomal protein uS2 family.</text>
</comment>
<dbReference type="GO" id="GO:0006412">
    <property type="term" value="P:translation"/>
    <property type="evidence" value="ECO:0007669"/>
    <property type="project" value="InterPro"/>
</dbReference>
<keyword evidence="5" id="KW-0687">Ribonucleoprotein</keyword>
<evidence type="ECO:0000256" key="1">
    <source>
        <dbReference type="ARBA" id="ARBA00004173"/>
    </source>
</evidence>
<dbReference type="PANTHER" id="PTHR12534">
    <property type="entry name" value="30S RIBOSOMAL PROTEIN S2 PROKARYOTIC AND ORGANELLAR"/>
    <property type="match status" value="1"/>
</dbReference>
<dbReference type="InterPro" id="IPR001865">
    <property type="entry name" value="Ribosomal_uS2"/>
</dbReference>
<dbReference type="PRINTS" id="PR00395">
    <property type="entry name" value="RIBOSOMALS2"/>
</dbReference>
<name>A0A5S6R5N3_TRIMR</name>
<dbReference type="AlphaFoldDB" id="A0A5S6R5N3"/>
<dbReference type="SUPFAM" id="SSF52313">
    <property type="entry name" value="Ribosomal protein S2"/>
    <property type="match status" value="1"/>
</dbReference>
<evidence type="ECO:0000256" key="5">
    <source>
        <dbReference type="ARBA" id="ARBA00023274"/>
    </source>
</evidence>
<organism evidence="9 10">
    <name type="scientific">Trichuris muris</name>
    <name type="common">Mouse whipworm</name>
    <dbReference type="NCBI Taxonomy" id="70415"/>
    <lineage>
        <taxon>Eukaryota</taxon>
        <taxon>Metazoa</taxon>
        <taxon>Ecdysozoa</taxon>
        <taxon>Nematoda</taxon>
        <taxon>Enoplea</taxon>
        <taxon>Dorylaimia</taxon>
        <taxon>Trichinellida</taxon>
        <taxon>Trichuridae</taxon>
        <taxon>Trichuris</taxon>
    </lineage>
</organism>
<dbReference type="STRING" id="70415.A0A5S6R5N3"/>
<evidence type="ECO:0000313" key="10">
    <source>
        <dbReference type="WBParaSite" id="TMUE_3000014743.1"/>
    </source>
</evidence>
<dbReference type="HAMAP" id="MF_00291_B">
    <property type="entry name" value="Ribosomal_uS2_B"/>
    <property type="match status" value="1"/>
</dbReference>
<reference evidence="10" key="1">
    <citation type="submission" date="2019-12" db="UniProtKB">
        <authorList>
            <consortium name="WormBaseParasite"/>
        </authorList>
    </citation>
    <scope>IDENTIFICATION</scope>
</reference>
<dbReference type="FunFam" id="3.40.50.10490:FF:000026">
    <property type="entry name" value="28S ribosomal protein S2, mitochondrial"/>
    <property type="match status" value="1"/>
</dbReference>
<evidence type="ECO:0000256" key="8">
    <source>
        <dbReference type="ARBA" id="ARBA00083109"/>
    </source>
</evidence>
<dbReference type="GO" id="GO:0003735">
    <property type="term" value="F:structural constituent of ribosome"/>
    <property type="evidence" value="ECO:0007669"/>
    <property type="project" value="InterPro"/>
</dbReference>
<evidence type="ECO:0000256" key="2">
    <source>
        <dbReference type="ARBA" id="ARBA00006242"/>
    </source>
</evidence>
<dbReference type="Proteomes" id="UP000046395">
    <property type="component" value="Unassembled WGS sequence"/>
</dbReference>
<dbReference type="GO" id="GO:0005743">
    <property type="term" value="C:mitochondrial inner membrane"/>
    <property type="evidence" value="ECO:0007669"/>
    <property type="project" value="UniProtKB-ARBA"/>
</dbReference>
<evidence type="ECO:0000256" key="6">
    <source>
        <dbReference type="ARBA" id="ARBA00059792"/>
    </source>
</evidence>
<dbReference type="Gene3D" id="3.40.50.10490">
    <property type="entry name" value="Glucose-6-phosphate isomerase like protein, domain 1"/>
    <property type="match status" value="1"/>
</dbReference>
<dbReference type="PROSITE" id="PS00962">
    <property type="entry name" value="RIBOSOMAL_S2_1"/>
    <property type="match status" value="1"/>
</dbReference>
<protein>
    <recommendedName>
        <fullName evidence="7">Small ribosomal subunit protein uS2m</fullName>
    </recommendedName>
    <alternativeName>
        <fullName evidence="8">28S ribosomal protein S2, mitochondrial</fullName>
    </alternativeName>
</protein>
<dbReference type="CDD" id="cd01425">
    <property type="entry name" value="RPS2"/>
    <property type="match status" value="1"/>
</dbReference>
<evidence type="ECO:0000256" key="3">
    <source>
        <dbReference type="ARBA" id="ARBA00022980"/>
    </source>
</evidence>
<proteinExistence type="inferred from homology"/>
<evidence type="ECO:0000313" key="9">
    <source>
        <dbReference type="Proteomes" id="UP000046395"/>
    </source>
</evidence>
<accession>A0A5S6R5N3</accession>
<dbReference type="InterPro" id="IPR023591">
    <property type="entry name" value="Ribosomal_uS2_flav_dom_sf"/>
</dbReference>
<dbReference type="Pfam" id="PF00318">
    <property type="entry name" value="Ribosomal_S2"/>
    <property type="match status" value="2"/>
</dbReference>
<dbReference type="InterPro" id="IPR018130">
    <property type="entry name" value="Ribosomal_uS2_CS"/>
</dbReference>
<dbReference type="InterPro" id="IPR005706">
    <property type="entry name" value="Ribosomal_uS2_bac/mit/plastid"/>
</dbReference>
<dbReference type="PANTHER" id="PTHR12534:SF0">
    <property type="entry name" value="SMALL RIBOSOMAL SUBUNIT PROTEIN US2M"/>
    <property type="match status" value="1"/>
</dbReference>
<evidence type="ECO:0000256" key="4">
    <source>
        <dbReference type="ARBA" id="ARBA00023128"/>
    </source>
</evidence>
<keyword evidence="3" id="KW-0689">Ribosomal protein</keyword>